<keyword evidence="8" id="KW-0456">Lyase</keyword>
<dbReference type="EMBL" id="FNWJ01000001">
    <property type="protein sequence ID" value="SEH12702.1"/>
    <property type="molecule type" value="Genomic_DNA"/>
</dbReference>
<dbReference type="CDD" id="cd06453">
    <property type="entry name" value="SufS_like"/>
    <property type="match status" value="1"/>
</dbReference>
<evidence type="ECO:0000259" key="7">
    <source>
        <dbReference type="Pfam" id="PF00266"/>
    </source>
</evidence>
<accession>A0A1H6FQS7</accession>
<evidence type="ECO:0000256" key="2">
    <source>
        <dbReference type="ARBA" id="ARBA00010447"/>
    </source>
</evidence>
<gene>
    <name evidence="8" type="ORF">SAMN02745716_1178</name>
</gene>
<comment type="similarity">
    <text evidence="2">Belongs to the class-V pyridoxal-phosphate-dependent aminotransferase family. Csd subfamily.</text>
</comment>
<dbReference type="Proteomes" id="UP000222056">
    <property type="component" value="Unassembled WGS sequence"/>
</dbReference>
<feature type="domain" description="Aminotransferase class V" evidence="7">
    <location>
        <begin position="57"/>
        <end position="428"/>
    </location>
</feature>
<dbReference type="GO" id="GO:0016829">
    <property type="term" value="F:lyase activity"/>
    <property type="evidence" value="ECO:0007669"/>
    <property type="project" value="UniProtKB-KW"/>
</dbReference>
<dbReference type="Pfam" id="PF00266">
    <property type="entry name" value="Aminotran_5"/>
    <property type="match status" value="1"/>
</dbReference>
<proteinExistence type="inferred from homology"/>
<evidence type="ECO:0000256" key="4">
    <source>
        <dbReference type="ARBA" id="ARBA00022679"/>
    </source>
</evidence>
<dbReference type="InterPro" id="IPR015424">
    <property type="entry name" value="PyrdxlP-dep_Trfase"/>
</dbReference>
<dbReference type="AlphaFoldDB" id="A0A1H6FQS7"/>
<comment type="cofactor">
    <cofactor evidence="1">
        <name>pyridoxal 5'-phosphate</name>
        <dbReference type="ChEBI" id="CHEBI:597326"/>
    </cofactor>
</comment>
<evidence type="ECO:0000256" key="6">
    <source>
        <dbReference type="ARBA" id="ARBA00050776"/>
    </source>
</evidence>
<keyword evidence="4" id="KW-0808">Transferase</keyword>
<dbReference type="GO" id="GO:0030170">
    <property type="term" value="F:pyridoxal phosphate binding"/>
    <property type="evidence" value="ECO:0007669"/>
    <property type="project" value="InterPro"/>
</dbReference>
<dbReference type="InterPro" id="IPR010970">
    <property type="entry name" value="Cys_dSase_SufS"/>
</dbReference>
<comment type="catalytic activity">
    <reaction evidence="6">
        <text>(sulfur carrier)-H + L-cysteine = (sulfur carrier)-SH + L-alanine</text>
        <dbReference type="Rhea" id="RHEA:43892"/>
        <dbReference type="Rhea" id="RHEA-COMP:14737"/>
        <dbReference type="Rhea" id="RHEA-COMP:14739"/>
        <dbReference type="ChEBI" id="CHEBI:29917"/>
        <dbReference type="ChEBI" id="CHEBI:35235"/>
        <dbReference type="ChEBI" id="CHEBI:57972"/>
        <dbReference type="ChEBI" id="CHEBI:64428"/>
        <dbReference type="EC" id="2.8.1.7"/>
    </reaction>
</comment>
<evidence type="ECO:0000313" key="8">
    <source>
        <dbReference type="EMBL" id="SEH12702.1"/>
    </source>
</evidence>
<protein>
    <recommendedName>
        <fullName evidence="3">cysteine desulfurase</fullName>
        <ecNumber evidence="3">2.8.1.7</ecNumber>
    </recommendedName>
</protein>
<name>A0A1H6FQS7_THEAL</name>
<dbReference type="GO" id="GO:0031071">
    <property type="term" value="F:cysteine desulfurase activity"/>
    <property type="evidence" value="ECO:0007669"/>
    <property type="project" value="UniProtKB-EC"/>
</dbReference>
<keyword evidence="9" id="KW-1185">Reference proteome</keyword>
<dbReference type="STRING" id="29539.SAMN02745716_1178"/>
<reference evidence="9" key="1">
    <citation type="submission" date="2016-10" db="EMBL/GenBank/DDBJ databases">
        <authorList>
            <person name="Varghese N."/>
            <person name="Submissions S."/>
        </authorList>
    </citation>
    <scope>NUCLEOTIDE SEQUENCE [LARGE SCALE GENOMIC DNA]</scope>
    <source>
        <strain evidence="9">ATCC 35263</strain>
    </source>
</reference>
<dbReference type="InterPro" id="IPR015421">
    <property type="entry name" value="PyrdxlP-dep_Trfase_major"/>
</dbReference>
<evidence type="ECO:0000313" key="9">
    <source>
        <dbReference type="Proteomes" id="UP000222056"/>
    </source>
</evidence>
<dbReference type="Gene3D" id="3.90.1150.10">
    <property type="entry name" value="Aspartate Aminotransferase, domain 1"/>
    <property type="match status" value="1"/>
</dbReference>
<dbReference type="GO" id="GO:0006534">
    <property type="term" value="P:cysteine metabolic process"/>
    <property type="evidence" value="ECO:0007669"/>
    <property type="project" value="InterPro"/>
</dbReference>
<organism evidence="8 9">
    <name type="scientific">Thermoleophilum album</name>
    <dbReference type="NCBI Taxonomy" id="29539"/>
    <lineage>
        <taxon>Bacteria</taxon>
        <taxon>Bacillati</taxon>
        <taxon>Actinomycetota</taxon>
        <taxon>Thermoleophilia</taxon>
        <taxon>Thermoleophilales</taxon>
        <taxon>Thermoleophilaceae</taxon>
        <taxon>Thermoleophilum</taxon>
    </lineage>
</organism>
<evidence type="ECO:0000256" key="1">
    <source>
        <dbReference type="ARBA" id="ARBA00001933"/>
    </source>
</evidence>
<keyword evidence="5" id="KW-0663">Pyridoxal phosphate</keyword>
<evidence type="ECO:0000256" key="5">
    <source>
        <dbReference type="ARBA" id="ARBA00022898"/>
    </source>
</evidence>
<dbReference type="InterPro" id="IPR015422">
    <property type="entry name" value="PyrdxlP-dep_Trfase_small"/>
</dbReference>
<evidence type="ECO:0000256" key="3">
    <source>
        <dbReference type="ARBA" id="ARBA00012239"/>
    </source>
</evidence>
<dbReference type="SUPFAM" id="SSF53383">
    <property type="entry name" value="PLP-dependent transferases"/>
    <property type="match status" value="1"/>
</dbReference>
<dbReference type="NCBIfam" id="TIGR01979">
    <property type="entry name" value="sufS"/>
    <property type="match status" value="1"/>
</dbReference>
<dbReference type="Gene3D" id="3.40.640.10">
    <property type="entry name" value="Type I PLP-dependent aspartate aminotransferase-like (Major domain)"/>
    <property type="match status" value="1"/>
</dbReference>
<dbReference type="EC" id="2.8.1.7" evidence="3"/>
<dbReference type="PANTHER" id="PTHR43586">
    <property type="entry name" value="CYSTEINE DESULFURASE"/>
    <property type="match status" value="1"/>
</dbReference>
<sequence>MGSCLQPARTNHRTIEVQNERLATADATPPIGAQSEPLAAIGDFPLLQRHQDGRRLVYLDSAATAQKPRVVLDAIDDYYRRYNANVHRGVYRIAAEATERYEAARAAAAGLVGAHPKGTVFTRNATEAINLVAYSWARHELAAGDEVVLTVMEHHSNIVPWQLVCAERGARLRYVSLREDGTLDLDELDQLLASGRVRLVAVAHVSNVLGTINPVEEVVRRAHAAGALVLVDGAQAVPHMPVDVAAIGADFYAWTGHKALGPTGIGVLHAAPELLERMPPFLGGGHMIARVDLDSSTFNEPPWKFEAGTSPIAEAVGLAAAIEYLRGLGLERVREHERQLTEYALARLAELPFVRVFGPRDVSQRGGVVSFALDGVHPHDVAEICDRHAVCVRAGHHCAQPLMRALGVPATTRASLHAYNSRDDIDRLREALAAAHQLFSS</sequence>
<dbReference type="PANTHER" id="PTHR43586:SF8">
    <property type="entry name" value="CYSTEINE DESULFURASE 1, CHLOROPLASTIC"/>
    <property type="match status" value="1"/>
</dbReference>
<dbReference type="InterPro" id="IPR000192">
    <property type="entry name" value="Aminotrans_V_dom"/>
</dbReference>